<accession>A0ABW0ISX3</accession>
<dbReference type="EMBL" id="JBHSLW010000028">
    <property type="protein sequence ID" value="MFC5421319.1"/>
    <property type="molecule type" value="Genomic_DNA"/>
</dbReference>
<dbReference type="Proteomes" id="UP001596053">
    <property type="component" value="Unassembled WGS sequence"/>
</dbReference>
<dbReference type="SUPFAM" id="SSF81301">
    <property type="entry name" value="Nucleotidyltransferase"/>
    <property type="match status" value="1"/>
</dbReference>
<name>A0ABW0ISX3_9HYPH</name>
<evidence type="ECO:0000313" key="2">
    <source>
        <dbReference type="EMBL" id="MFC5421319.1"/>
    </source>
</evidence>
<evidence type="ECO:0000259" key="1">
    <source>
        <dbReference type="Pfam" id="PF01909"/>
    </source>
</evidence>
<reference evidence="3" key="1">
    <citation type="journal article" date="2019" name="Int. J. Syst. Evol. Microbiol.">
        <title>The Global Catalogue of Microorganisms (GCM) 10K type strain sequencing project: providing services to taxonomists for standard genome sequencing and annotation.</title>
        <authorList>
            <consortium name="The Broad Institute Genomics Platform"/>
            <consortium name="The Broad Institute Genome Sequencing Center for Infectious Disease"/>
            <person name="Wu L."/>
            <person name="Ma J."/>
        </authorList>
    </citation>
    <scope>NUCLEOTIDE SEQUENCE [LARGE SCALE GENOMIC DNA]</scope>
    <source>
        <strain evidence="3">NCAIM B.01391</strain>
    </source>
</reference>
<dbReference type="CDD" id="cd05403">
    <property type="entry name" value="NT_KNTase_like"/>
    <property type="match status" value="1"/>
</dbReference>
<sequence length="110" mass="11978">MSGYITLRERHERKLAEYQASVEALKPMLAAYAREHGGVFILFGSAARGTPNDQSDVDILVDFPEANLMVACGFAEDACWALGLRPDVRPVTWTSGKVVARARAEGLILA</sequence>
<evidence type="ECO:0000313" key="3">
    <source>
        <dbReference type="Proteomes" id="UP001596053"/>
    </source>
</evidence>
<organism evidence="2 3">
    <name type="scientific">Bosea eneae</name>
    <dbReference type="NCBI Taxonomy" id="151454"/>
    <lineage>
        <taxon>Bacteria</taxon>
        <taxon>Pseudomonadati</taxon>
        <taxon>Pseudomonadota</taxon>
        <taxon>Alphaproteobacteria</taxon>
        <taxon>Hyphomicrobiales</taxon>
        <taxon>Boseaceae</taxon>
        <taxon>Bosea</taxon>
    </lineage>
</organism>
<dbReference type="RefSeq" id="WP_377799653.1">
    <property type="nucleotide sequence ID" value="NZ_JBHSLW010000028.1"/>
</dbReference>
<comment type="caution">
    <text evidence="2">The sequence shown here is derived from an EMBL/GenBank/DDBJ whole genome shotgun (WGS) entry which is preliminary data.</text>
</comment>
<dbReference type="InterPro" id="IPR002934">
    <property type="entry name" value="Polymerase_NTP_transf_dom"/>
</dbReference>
<gene>
    <name evidence="2" type="ORF">ACFPOB_17320</name>
</gene>
<dbReference type="Pfam" id="PF01909">
    <property type="entry name" value="NTP_transf_2"/>
    <property type="match status" value="1"/>
</dbReference>
<feature type="domain" description="Polymerase nucleotidyl transferase" evidence="1">
    <location>
        <begin position="40"/>
        <end position="66"/>
    </location>
</feature>
<proteinExistence type="predicted"/>
<dbReference type="Gene3D" id="3.30.460.10">
    <property type="entry name" value="Beta Polymerase, domain 2"/>
    <property type="match status" value="1"/>
</dbReference>
<keyword evidence="3" id="KW-1185">Reference proteome</keyword>
<dbReference type="InterPro" id="IPR043519">
    <property type="entry name" value="NT_sf"/>
</dbReference>
<protein>
    <submittedName>
        <fullName evidence="2">Nucleotidyltransferase family protein</fullName>
    </submittedName>
</protein>